<dbReference type="InterPro" id="IPR020556">
    <property type="entry name" value="Amidase_CS"/>
</dbReference>
<proteinExistence type="inferred from homology"/>
<dbReference type="InterPro" id="IPR023631">
    <property type="entry name" value="Amidase_dom"/>
</dbReference>
<dbReference type="GO" id="GO:0003824">
    <property type="term" value="F:catalytic activity"/>
    <property type="evidence" value="ECO:0007669"/>
    <property type="project" value="InterPro"/>
</dbReference>
<dbReference type="AlphaFoldDB" id="A0A1C5IPF1"/>
<feature type="domain" description="Amidase" evidence="2">
    <location>
        <begin position="40"/>
        <end position="461"/>
    </location>
</feature>
<dbReference type="Gene3D" id="3.90.1300.10">
    <property type="entry name" value="Amidase signature (AS) domain"/>
    <property type="match status" value="1"/>
</dbReference>
<evidence type="ECO:0000313" key="4">
    <source>
        <dbReference type="Proteomes" id="UP000198221"/>
    </source>
</evidence>
<dbReference type="RefSeq" id="WP_089012941.1">
    <property type="nucleotide sequence ID" value="NZ_LT607754.1"/>
</dbReference>
<keyword evidence="4" id="KW-1185">Reference proteome</keyword>
<protein>
    <submittedName>
        <fullName evidence="3">Amidase</fullName>
    </submittedName>
</protein>
<accession>A0A1C5IPF1</accession>
<dbReference type="PANTHER" id="PTHR11895:SF7">
    <property type="entry name" value="GLUTAMYL-TRNA(GLN) AMIDOTRANSFERASE SUBUNIT A, MITOCHONDRIAL"/>
    <property type="match status" value="1"/>
</dbReference>
<dbReference type="PANTHER" id="PTHR11895">
    <property type="entry name" value="TRANSAMIDASE"/>
    <property type="match status" value="1"/>
</dbReference>
<dbReference type="InterPro" id="IPR000120">
    <property type="entry name" value="Amidase"/>
</dbReference>
<dbReference type="Proteomes" id="UP000198221">
    <property type="component" value="Chromosome I"/>
</dbReference>
<comment type="similarity">
    <text evidence="1">Belongs to the amidase family.</text>
</comment>
<dbReference type="EMBL" id="LT607754">
    <property type="protein sequence ID" value="SCG59656.1"/>
    <property type="molecule type" value="Genomic_DNA"/>
</dbReference>
<dbReference type="OrthoDB" id="5175573at2"/>
<evidence type="ECO:0000259" key="2">
    <source>
        <dbReference type="Pfam" id="PF01425"/>
    </source>
</evidence>
<dbReference type="SUPFAM" id="SSF75304">
    <property type="entry name" value="Amidase signature (AS) enzymes"/>
    <property type="match status" value="1"/>
</dbReference>
<dbReference type="InterPro" id="IPR036928">
    <property type="entry name" value="AS_sf"/>
</dbReference>
<reference evidence="4" key="1">
    <citation type="submission" date="2016-06" db="EMBL/GenBank/DDBJ databases">
        <authorList>
            <person name="Varghese N."/>
            <person name="Submissions Spin"/>
        </authorList>
    </citation>
    <scope>NUCLEOTIDE SEQUENCE [LARGE SCALE GENOMIC DNA]</scope>
    <source>
        <strain evidence="4">DSM 43819</strain>
    </source>
</reference>
<sequence length="501" mass="50641">MRSAPGRSSGQDGGRAEPHDLTALEQAAAIARGELSSVELVGHQLTRVDALGDTVGAFVTVTPELAVEAARAADAAPAEQRGPLHGVPTAIKDLTLTAGVRTTFGSAAFADFVPPVDADVVRFIRAAGLVSLGKTTTSELGCSLYSEGLVAPPARNPWDLAYTAGGSSGGAAAAVAAGLVPVAQGSDGGGSLRIPASLCGLVGYKPSRGLVSSGPLGFGAFGLPTNGPIGRTVADVAALLDVMAQPAPGEPYLPPAAPAGGYLAAAREAAPGRLRIGRFTTPMLAEEPIHPDSVVAVDLAAGLLTAAGHEVVEVPAPLGPEAWPLFETVWYVLALSPVPPERESELLPLTRLLRSRGAAVGAGALMATLGELQAQVRLGARRTAGCDLLLCPTLAAPQAPVGSFAALDPAEDFDRQRRFSPYCAIFNVTGEPSVSLPVGRTAGGLPVGVLLTGRYGADAALIATAAQLEHASGGWDHHPAIWRAVDSANVNTTSGVGESSP</sequence>
<name>A0A1C5IPF1_9ACTN</name>
<evidence type="ECO:0000313" key="3">
    <source>
        <dbReference type="EMBL" id="SCG59656.1"/>
    </source>
</evidence>
<dbReference type="PROSITE" id="PS00571">
    <property type="entry name" value="AMIDASES"/>
    <property type="match status" value="1"/>
</dbReference>
<evidence type="ECO:0000256" key="1">
    <source>
        <dbReference type="ARBA" id="ARBA00009199"/>
    </source>
</evidence>
<dbReference type="Pfam" id="PF01425">
    <property type="entry name" value="Amidase"/>
    <property type="match status" value="1"/>
</dbReference>
<gene>
    <name evidence="3" type="ORF">GA0070613_3131</name>
</gene>
<organism evidence="3 4">
    <name type="scientific">Micromonospora inositola</name>
    <dbReference type="NCBI Taxonomy" id="47865"/>
    <lineage>
        <taxon>Bacteria</taxon>
        <taxon>Bacillati</taxon>
        <taxon>Actinomycetota</taxon>
        <taxon>Actinomycetes</taxon>
        <taxon>Micromonosporales</taxon>
        <taxon>Micromonosporaceae</taxon>
        <taxon>Micromonospora</taxon>
    </lineage>
</organism>